<dbReference type="InterPro" id="IPR011206">
    <property type="entry name" value="Citrate_lyase_beta/mcl1/mcl2"/>
</dbReference>
<proteinExistence type="predicted"/>
<dbReference type="EC" id="4.1.3.34" evidence="5"/>
<dbReference type="PANTHER" id="PTHR32308">
    <property type="entry name" value="LYASE BETA SUBUNIT, PUTATIVE (AFU_ORTHOLOGUE AFUA_4G13030)-RELATED"/>
    <property type="match status" value="1"/>
</dbReference>
<evidence type="ECO:0000256" key="2">
    <source>
        <dbReference type="ARBA" id="ARBA00022723"/>
    </source>
</evidence>
<dbReference type="GO" id="GO:0008816">
    <property type="term" value="F:citryl-CoA lyase activity"/>
    <property type="evidence" value="ECO:0007669"/>
    <property type="project" value="UniProtKB-EC"/>
</dbReference>
<reference evidence="5 6" key="1">
    <citation type="submission" date="2023-07" db="EMBL/GenBank/DDBJ databases">
        <title>Sorghum-associated microbial communities from plants grown in Nebraska, USA.</title>
        <authorList>
            <person name="Schachtman D."/>
        </authorList>
    </citation>
    <scope>NUCLEOTIDE SEQUENCE [LARGE SCALE GENOMIC DNA]</scope>
    <source>
        <strain evidence="5 6">BE313</strain>
    </source>
</reference>
<evidence type="ECO:0000259" key="4">
    <source>
        <dbReference type="Pfam" id="PF03328"/>
    </source>
</evidence>
<dbReference type="RefSeq" id="WP_310370972.1">
    <property type="nucleotide sequence ID" value="NZ_JAVDXT010000001.1"/>
</dbReference>
<evidence type="ECO:0000256" key="1">
    <source>
        <dbReference type="ARBA" id="ARBA00001946"/>
    </source>
</evidence>
<organism evidence="5 6">
    <name type="scientific">Rhodoferax ferrireducens</name>
    <dbReference type="NCBI Taxonomy" id="192843"/>
    <lineage>
        <taxon>Bacteria</taxon>
        <taxon>Pseudomonadati</taxon>
        <taxon>Pseudomonadota</taxon>
        <taxon>Betaproteobacteria</taxon>
        <taxon>Burkholderiales</taxon>
        <taxon>Comamonadaceae</taxon>
        <taxon>Rhodoferax</taxon>
    </lineage>
</organism>
<keyword evidence="5" id="KW-0456">Lyase</keyword>
<protein>
    <submittedName>
        <fullName evidence="5">Citrate lyase subunit beta/citryl-CoA lyase</fullName>
        <ecNumber evidence="5">4.1.3.34</ecNumber>
    </submittedName>
</protein>
<feature type="domain" description="HpcH/HpaI aldolase/citrate lyase" evidence="4">
    <location>
        <begin position="3"/>
        <end position="205"/>
    </location>
</feature>
<evidence type="ECO:0000256" key="3">
    <source>
        <dbReference type="ARBA" id="ARBA00022842"/>
    </source>
</evidence>
<comment type="cofactor">
    <cofactor evidence="1">
        <name>Mg(2+)</name>
        <dbReference type="ChEBI" id="CHEBI:18420"/>
    </cofactor>
</comment>
<dbReference type="Pfam" id="PF03328">
    <property type="entry name" value="HpcH_HpaI"/>
    <property type="match status" value="1"/>
</dbReference>
<dbReference type="PANTHER" id="PTHR32308:SF10">
    <property type="entry name" value="CITRATE LYASE SUBUNIT BETA"/>
    <property type="match status" value="1"/>
</dbReference>
<evidence type="ECO:0000313" key="6">
    <source>
        <dbReference type="Proteomes" id="UP001180487"/>
    </source>
</evidence>
<accession>A0ABU2C4F4</accession>
<dbReference type="SUPFAM" id="SSF51621">
    <property type="entry name" value="Phosphoenolpyruvate/pyruvate domain"/>
    <property type="match status" value="1"/>
</dbReference>
<evidence type="ECO:0000313" key="5">
    <source>
        <dbReference type="EMBL" id="MDR7376200.1"/>
    </source>
</evidence>
<dbReference type="InterPro" id="IPR015813">
    <property type="entry name" value="Pyrv/PenolPyrv_kinase-like_dom"/>
</dbReference>
<name>A0ABU2C4F4_9BURK</name>
<dbReference type="InterPro" id="IPR040442">
    <property type="entry name" value="Pyrv_kinase-like_dom_sf"/>
</dbReference>
<comment type="caution">
    <text evidence="5">The sequence shown here is derived from an EMBL/GenBank/DDBJ whole genome shotgun (WGS) entry which is preliminary data.</text>
</comment>
<dbReference type="Gene3D" id="3.20.20.60">
    <property type="entry name" value="Phosphoenolpyruvate-binding domains"/>
    <property type="match status" value="1"/>
</dbReference>
<keyword evidence="2" id="KW-0479">Metal-binding</keyword>
<dbReference type="Proteomes" id="UP001180487">
    <property type="component" value="Unassembled WGS sequence"/>
</dbReference>
<sequence length="266" mass="27486">MAQTYLFVPGNRPERFAKALASGADCVIVDLEDAVLPADKPLARRAFAEWHATADTSRVLLRINDAHSPHYADDIALLQACALPCVVLAKAESPAQIADLKAVHSGTVLALIETARGLLAAQAIASAPGVARLAFGSIDYALDLDLPADSPALDMAAVQIALTSRAAELPPPVAGVTVALDAAVVAADTALARRLGFGAKLCIHPSQITAVRSALAPSAAELAWATRVQAAYNANPSGALQLDGKMVDRPVLLKAQRLLANASPTS</sequence>
<keyword evidence="6" id="KW-1185">Reference proteome</keyword>
<gene>
    <name evidence="5" type="ORF">J2X19_000858</name>
</gene>
<dbReference type="EMBL" id="JAVDXT010000001">
    <property type="protein sequence ID" value="MDR7376200.1"/>
    <property type="molecule type" value="Genomic_DNA"/>
</dbReference>
<keyword evidence="3" id="KW-0460">Magnesium</keyword>
<dbReference type="InterPro" id="IPR005000">
    <property type="entry name" value="Aldolase/citrate-lyase_domain"/>
</dbReference>
<dbReference type="PIRSF" id="PIRSF015582">
    <property type="entry name" value="Cit_lyase_B"/>
    <property type="match status" value="1"/>
</dbReference>